<dbReference type="Pfam" id="PF07986">
    <property type="entry name" value="TBCC"/>
    <property type="match status" value="1"/>
</dbReference>
<evidence type="ECO:0000259" key="2">
    <source>
        <dbReference type="PROSITE" id="PS51329"/>
    </source>
</evidence>
<dbReference type="PROSITE" id="PS51329">
    <property type="entry name" value="C_CAP_COFACTOR_C"/>
    <property type="match status" value="1"/>
</dbReference>
<dbReference type="EMBL" id="BLIY01000008">
    <property type="protein sequence ID" value="GFE53852.1"/>
    <property type="molecule type" value="Genomic_DNA"/>
</dbReference>
<comment type="caution">
    <text evidence="3">The sequence shown here is derived from an EMBL/GenBank/DDBJ whole genome shotgun (WGS) entry which is preliminary data.</text>
</comment>
<dbReference type="InterPro" id="IPR017901">
    <property type="entry name" value="C-CAP_CF_C-like"/>
</dbReference>
<feature type="domain" description="C-CAP/cofactor C-like" evidence="2">
    <location>
        <begin position="104"/>
        <end position="251"/>
    </location>
</feature>
<sequence length="315" mass="34412">MSTSPDFKQSLADAEALYESARSCSSAEEVAMLKARVTTRLRDYVSSNSNYPAVYKNARRVLEGREQSQPTVPSFSFRALKTRECRNGAATTSDPDLGTQGGSTVDATTATTSDPDVRIQHGTLYISNLKGLDIVRNKEELKHVGRVIISNVEQCRVVLMATVETVYLSKAMQSFVWIGISKASVIAEEIHGSTLVLCSRQLRIAAASNSKFLVDTVTAPIIERSNTLLFAKNHLGYPGLHEQLEDWGLAESLLRGKPTVTDFSWHHGGKSPNCNTMEELPPLTVSIVTLEASAGDLADNKITLSPESWEILGHM</sequence>
<dbReference type="Gene3D" id="2.160.20.70">
    <property type="match status" value="1"/>
</dbReference>
<dbReference type="PANTHER" id="PTHR15139:SF0">
    <property type="entry name" value="TUBULIN-SPECIFIC CHAPERONE C"/>
    <property type="match status" value="1"/>
</dbReference>
<dbReference type="Proteomes" id="UP001057455">
    <property type="component" value="Unassembled WGS sequence"/>
</dbReference>
<dbReference type="InterPro" id="IPR016098">
    <property type="entry name" value="CAP/MinC_C"/>
</dbReference>
<dbReference type="GO" id="GO:0007021">
    <property type="term" value="P:tubulin complex assembly"/>
    <property type="evidence" value="ECO:0007669"/>
    <property type="project" value="TreeGrafter"/>
</dbReference>
<dbReference type="InterPro" id="IPR012945">
    <property type="entry name" value="Tubulin-bd_cofactor_C_dom"/>
</dbReference>
<organism evidence="3 4">
    <name type="scientific">Babesia ovis</name>
    <dbReference type="NCBI Taxonomy" id="5869"/>
    <lineage>
        <taxon>Eukaryota</taxon>
        <taxon>Sar</taxon>
        <taxon>Alveolata</taxon>
        <taxon>Apicomplexa</taxon>
        <taxon>Aconoidasida</taxon>
        <taxon>Piroplasmida</taxon>
        <taxon>Babesiidae</taxon>
        <taxon>Babesia</taxon>
    </lineage>
</organism>
<protein>
    <submittedName>
        <fullName evidence="3">Tubulin-folding cofactor C-like</fullName>
    </submittedName>
</protein>
<evidence type="ECO:0000313" key="4">
    <source>
        <dbReference type="Proteomes" id="UP001057455"/>
    </source>
</evidence>
<dbReference type="InterPro" id="IPR027684">
    <property type="entry name" value="TBCC"/>
</dbReference>
<comment type="similarity">
    <text evidence="1">Belongs to the TBCC family.</text>
</comment>
<dbReference type="AlphaFoldDB" id="A0A9W5TCE1"/>
<name>A0A9W5TCE1_BABOV</name>
<evidence type="ECO:0000256" key="1">
    <source>
        <dbReference type="ARBA" id="ARBA00008848"/>
    </source>
</evidence>
<proteinExistence type="inferred from homology"/>
<gene>
    <name evidence="3" type="ORF">BaOVIS_012560</name>
</gene>
<accession>A0A9W5TCE1</accession>
<evidence type="ECO:0000313" key="3">
    <source>
        <dbReference type="EMBL" id="GFE53852.1"/>
    </source>
</evidence>
<reference evidence="3" key="1">
    <citation type="submission" date="2019-12" db="EMBL/GenBank/DDBJ databases">
        <title>Genome sequence of Babesia ovis.</title>
        <authorList>
            <person name="Yamagishi J."/>
            <person name="Sevinc F."/>
            <person name="Xuan X."/>
        </authorList>
    </citation>
    <scope>NUCLEOTIDE SEQUENCE</scope>
    <source>
        <strain evidence="3">Selcuk</strain>
    </source>
</reference>
<dbReference type="GO" id="GO:0005737">
    <property type="term" value="C:cytoplasm"/>
    <property type="evidence" value="ECO:0007669"/>
    <property type="project" value="TreeGrafter"/>
</dbReference>
<keyword evidence="4" id="KW-1185">Reference proteome</keyword>
<dbReference type="GO" id="GO:0007023">
    <property type="term" value="P:post-chaperonin tubulin folding pathway"/>
    <property type="evidence" value="ECO:0007669"/>
    <property type="project" value="InterPro"/>
</dbReference>
<dbReference type="OrthoDB" id="194775at2759"/>
<dbReference type="PANTHER" id="PTHR15139">
    <property type="entry name" value="TUBULIN FOLDING COFACTOR C"/>
    <property type="match status" value="1"/>
</dbReference>